<organism evidence="2 3">
    <name type="scientific">Brassica cretica</name>
    <name type="common">Mustard</name>
    <dbReference type="NCBI Taxonomy" id="69181"/>
    <lineage>
        <taxon>Eukaryota</taxon>
        <taxon>Viridiplantae</taxon>
        <taxon>Streptophyta</taxon>
        <taxon>Embryophyta</taxon>
        <taxon>Tracheophyta</taxon>
        <taxon>Spermatophyta</taxon>
        <taxon>Magnoliopsida</taxon>
        <taxon>eudicotyledons</taxon>
        <taxon>Gunneridae</taxon>
        <taxon>Pentapetalae</taxon>
        <taxon>rosids</taxon>
        <taxon>malvids</taxon>
        <taxon>Brassicales</taxon>
        <taxon>Brassicaceae</taxon>
        <taxon>Brassiceae</taxon>
        <taxon>Brassica</taxon>
    </lineage>
</organism>
<name>A0A8S9LKP7_BRACR</name>
<gene>
    <name evidence="2" type="ORF">F2Q68_00043446</name>
</gene>
<feature type="region of interest" description="Disordered" evidence="1">
    <location>
        <begin position="1"/>
        <end position="25"/>
    </location>
</feature>
<accession>A0A8S9LKP7</accession>
<protein>
    <submittedName>
        <fullName evidence="2">Uncharacterized protein</fullName>
    </submittedName>
</protein>
<evidence type="ECO:0000256" key="1">
    <source>
        <dbReference type="SAM" id="MobiDB-lite"/>
    </source>
</evidence>
<dbReference type="EMBL" id="QGKW02000276">
    <property type="protein sequence ID" value="KAF2607042.1"/>
    <property type="molecule type" value="Genomic_DNA"/>
</dbReference>
<reference evidence="2" key="1">
    <citation type="submission" date="2019-12" db="EMBL/GenBank/DDBJ databases">
        <title>Genome sequencing and annotation of Brassica cretica.</title>
        <authorList>
            <person name="Studholme D.J."/>
            <person name="Sarris P.F."/>
        </authorList>
    </citation>
    <scope>NUCLEOTIDE SEQUENCE</scope>
    <source>
        <strain evidence="2">PFS-001/15</strain>
        <tissue evidence="2">Leaf</tissue>
    </source>
</reference>
<dbReference type="AlphaFoldDB" id="A0A8S9LKP7"/>
<evidence type="ECO:0000313" key="3">
    <source>
        <dbReference type="Proteomes" id="UP000712281"/>
    </source>
</evidence>
<dbReference type="Proteomes" id="UP000712281">
    <property type="component" value="Unassembled WGS sequence"/>
</dbReference>
<proteinExistence type="predicted"/>
<sequence>MDQDGLTVDASGNNKDGQDDGMYIAEGEGCITPSLQEASRLSKIRNPTKKSVRLRVTSGRIPNPNGDEKKKIDPRCYIHGDHRETTFEKHGEIQIALQTMEIVDRIALLPQPLRLSSLLVSNVPSEGHGLSKTLRSPSPLQRAGLNRPLNLNGLLYVWEKRLDDYSGPGLYPMTFMVNKTMISAGLGDA</sequence>
<comment type="caution">
    <text evidence="2">The sequence shown here is derived from an EMBL/GenBank/DDBJ whole genome shotgun (WGS) entry which is preliminary data.</text>
</comment>
<evidence type="ECO:0000313" key="2">
    <source>
        <dbReference type="EMBL" id="KAF2607042.1"/>
    </source>
</evidence>